<dbReference type="Gene3D" id="3.30.300.30">
    <property type="match status" value="1"/>
</dbReference>
<dbReference type="CDD" id="cd05936">
    <property type="entry name" value="FC-FACS_FadD_like"/>
    <property type="match status" value="1"/>
</dbReference>
<organism evidence="3">
    <name type="scientific">marine metagenome</name>
    <dbReference type="NCBI Taxonomy" id="408172"/>
    <lineage>
        <taxon>unclassified sequences</taxon>
        <taxon>metagenomes</taxon>
        <taxon>ecological metagenomes</taxon>
    </lineage>
</organism>
<dbReference type="AlphaFoldDB" id="A0A382C7A8"/>
<dbReference type="InterPro" id="IPR025110">
    <property type="entry name" value="AMP-bd_C"/>
</dbReference>
<reference evidence="3" key="1">
    <citation type="submission" date="2018-05" db="EMBL/GenBank/DDBJ databases">
        <authorList>
            <person name="Lanie J.A."/>
            <person name="Ng W.-L."/>
            <person name="Kazmierczak K.M."/>
            <person name="Andrzejewski T.M."/>
            <person name="Davidsen T.M."/>
            <person name="Wayne K.J."/>
            <person name="Tettelin H."/>
            <person name="Glass J.I."/>
            <person name="Rusch D."/>
            <person name="Podicherti R."/>
            <person name="Tsui H.-C.T."/>
            <person name="Winkler M.E."/>
        </authorList>
    </citation>
    <scope>NUCLEOTIDE SEQUENCE</scope>
</reference>
<dbReference type="InterPro" id="IPR020845">
    <property type="entry name" value="AMP-binding_CS"/>
</dbReference>
<evidence type="ECO:0000259" key="2">
    <source>
        <dbReference type="Pfam" id="PF13193"/>
    </source>
</evidence>
<evidence type="ECO:0000313" key="3">
    <source>
        <dbReference type="EMBL" id="SVB21277.1"/>
    </source>
</evidence>
<dbReference type="Pfam" id="PF00501">
    <property type="entry name" value="AMP-binding"/>
    <property type="match status" value="1"/>
</dbReference>
<gene>
    <name evidence="3" type="ORF">METZ01_LOCUS174131</name>
</gene>
<dbReference type="EMBL" id="UINC01032884">
    <property type="protein sequence ID" value="SVB21277.1"/>
    <property type="molecule type" value="Genomic_DNA"/>
</dbReference>
<dbReference type="SUPFAM" id="SSF56801">
    <property type="entry name" value="Acetyl-CoA synthetase-like"/>
    <property type="match status" value="1"/>
</dbReference>
<dbReference type="Pfam" id="PF13193">
    <property type="entry name" value="AMP-binding_C"/>
    <property type="match status" value="1"/>
</dbReference>
<evidence type="ECO:0000259" key="1">
    <source>
        <dbReference type="Pfam" id="PF00501"/>
    </source>
</evidence>
<dbReference type="GO" id="GO:0016405">
    <property type="term" value="F:CoA-ligase activity"/>
    <property type="evidence" value="ECO:0007669"/>
    <property type="project" value="TreeGrafter"/>
</dbReference>
<name>A0A382C7A8_9ZZZZ</name>
<dbReference type="InterPro" id="IPR045851">
    <property type="entry name" value="AMP-bd_C_sf"/>
</dbReference>
<protein>
    <recommendedName>
        <fullName evidence="4">AMP-dependent synthetase/ligase domain-containing protein</fullName>
    </recommendedName>
</protein>
<dbReference type="Gene3D" id="3.40.50.12780">
    <property type="entry name" value="N-terminal domain of ligase-like"/>
    <property type="match status" value="1"/>
</dbReference>
<dbReference type="PROSITE" id="PS00455">
    <property type="entry name" value="AMP_BINDING"/>
    <property type="match status" value="1"/>
</dbReference>
<accession>A0A382C7A8</accession>
<dbReference type="InterPro" id="IPR000873">
    <property type="entry name" value="AMP-dep_synth/lig_dom"/>
</dbReference>
<proteinExistence type="predicted"/>
<feature type="domain" description="AMP-dependent synthetase/ligase" evidence="1">
    <location>
        <begin position="34"/>
        <end position="422"/>
    </location>
</feature>
<dbReference type="PANTHER" id="PTHR24096">
    <property type="entry name" value="LONG-CHAIN-FATTY-ACID--COA LIGASE"/>
    <property type="match status" value="1"/>
</dbReference>
<feature type="domain" description="AMP-binding enzyme C-terminal" evidence="2">
    <location>
        <begin position="473"/>
        <end position="547"/>
    </location>
</feature>
<evidence type="ECO:0008006" key="4">
    <source>
        <dbReference type="Google" id="ProtNLM"/>
    </source>
</evidence>
<dbReference type="InterPro" id="IPR042099">
    <property type="entry name" value="ANL_N_sf"/>
</dbReference>
<sequence length="566" mass="62594">MTNIAHSQPWLNHYPEGIDWSCELTRQPLNDYIDQAAIRFRDRPAIDFLGRKTTYGELAQQIKQAARGFQQIGVSKGTRVGLCLPNTPYSVICFFGALRAGATIVNYNPLYVERELAFQISDSNTEIMVTMDLEVLYPKVAAMLSQTDSLRQIVVCRMPPILPAVKGLLFGIVKRKEIATVAADDTTVRYEDLVNNDGNPKPVDVDIDDDIAVLQYTGGTTGRSKGAMLTQGNLSANISQVLAWFPGLRPGEEKILGVLPLFHVFAMTAVMNFAVASGTEMILLPRYELDQTLKSLSAKKATLFPAVPTIYTAINQAPDLSSYDLSSIRYCMSGGAPLPLEVKRRFEEITGCRLVEGYGLSESSPVATCNSLTGENKENSIGLPAPGTDVSIHDLEPPHDLVAPGERGEVWIKGPQIMKGYLNREQETTDTLRNGWLRTGDVGYMDEQGHFFLVDRLKDLILCSGYNVYPRMVEEAVYLHPSVAEVTVIGIDDDYRGQSPKAFVKLKDGQSLSAEELKTFLEDKISKIEMPSQIEFRDELPKTIIGKLSKKELVAEEQARLSGEKS</sequence>